<sequence>MAISNQLAEFIRGAFPSVWSLELLLLLKSEPDHAWSGSELVERLRASDHVVVQGVGALVAGGLIATEEGGRVRYAPASPEIARLADEAIHQYAKRPDAVRRIIVFAGNTGLQAFSDAFNLRKD</sequence>
<dbReference type="RefSeq" id="WP_380860564.1">
    <property type="nucleotide sequence ID" value="NZ_JBHRXV010000008.1"/>
</dbReference>
<reference evidence="2" key="1">
    <citation type="journal article" date="2019" name="Int. J. Syst. Evol. Microbiol.">
        <title>The Global Catalogue of Microorganisms (GCM) 10K type strain sequencing project: providing services to taxonomists for standard genome sequencing and annotation.</title>
        <authorList>
            <consortium name="The Broad Institute Genomics Platform"/>
            <consortium name="The Broad Institute Genome Sequencing Center for Infectious Disease"/>
            <person name="Wu L."/>
            <person name="Ma J."/>
        </authorList>
    </citation>
    <scope>NUCLEOTIDE SEQUENCE [LARGE SCALE GENOMIC DNA]</scope>
    <source>
        <strain evidence="2">KCTC 42644</strain>
    </source>
</reference>
<comment type="caution">
    <text evidence="1">The sequence shown here is derived from an EMBL/GenBank/DDBJ whole genome shotgun (WGS) entry which is preliminary data.</text>
</comment>
<organism evidence="1 2">
    <name type="scientific">Sphingoaurantiacus capsulatus</name>
    <dbReference type="NCBI Taxonomy" id="1771310"/>
    <lineage>
        <taxon>Bacteria</taxon>
        <taxon>Pseudomonadati</taxon>
        <taxon>Pseudomonadota</taxon>
        <taxon>Alphaproteobacteria</taxon>
        <taxon>Sphingomonadales</taxon>
        <taxon>Sphingosinicellaceae</taxon>
        <taxon>Sphingoaurantiacus</taxon>
    </lineage>
</organism>
<gene>
    <name evidence="1" type="ORF">ACFOMD_09775</name>
</gene>
<evidence type="ECO:0008006" key="3">
    <source>
        <dbReference type="Google" id="ProtNLM"/>
    </source>
</evidence>
<accession>A0ABV7XDZ3</accession>
<evidence type="ECO:0000313" key="1">
    <source>
        <dbReference type="EMBL" id="MFC3712859.1"/>
    </source>
</evidence>
<dbReference type="Proteomes" id="UP001595615">
    <property type="component" value="Unassembled WGS sequence"/>
</dbReference>
<keyword evidence="2" id="KW-1185">Reference proteome</keyword>
<protein>
    <recommendedName>
        <fullName evidence="3">Transcriptional regulator</fullName>
    </recommendedName>
</protein>
<dbReference type="InterPro" id="IPR036390">
    <property type="entry name" value="WH_DNA-bd_sf"/>
</dbReference>
<dbReference type="SUPFAM" id="SSF46785">
    <property type="entry name" value="Winged helix' DNA-binding domain"/>
    <property type="match status" value="1"/>
</dbReference>
<dbReference type="EMBL" id="JBHRXV010000008">
    <property type="protein sequence ID" value="MFC3712859.1"/>
    <property type="molecule type" value="Genomic_DNA"/>
</dbReference>
<proteinExistence type="predicted"/>
<name>A0ABV7XDZ3_9SPHN</name>
<evidence type="ECO:0000313" key="2">
    <source>
        <dbReference type="Proteomes" id="UP001595615"/>
    </source>
</evidence>